<name>A0AAD9EX33_DISEL</name>
<feature type="non-terminal residue" evidence="1">
    <location>
        <position position="1"/>
    </location>
</feature>
<proteinExistence type="predicted"/>
<evidence type="ECO:0000313" key="2">
    <source>
        <dbReference type="Proteomes" id="UP001228049"/>
    </source>
</evidence>
<accession>A0AAD9EX33</accession>
<organism evidence="1 2">
    <name type="scientific">Dissostichus eleginoides</name>
    <name type="common">Patagonian toothfish</name>
    <name type="synonym">Dissostichus amissus</name>
    <dbReference type="NCBI Taxonomy" id="100907"/>
    <lineage>
        <taxon>Eukaryota</taxon>
        <taxon>Metazoa</taxon>
        <taxon>Chordata</taxon>
        <taxon>Craniata</taxon>
        <taxon>Vertebrata</taxon>
        <taxon>Euteleostomi</taxon>
        <taxon>Actinopterygii</taxon>
        <taxon>Neopterygii</taxon>
        <taxon>Teleostei</taxon>
        <taxon>Neoteleostei</taxon>
        <taxon>Acanthomorphata</taxon>
        <taxon>Eupercaria</taxon>
        <taxon>Perciformes</taxon>
        <taxon>Notothenioidei</taxon>
        <taxon>Nototheniidae</taxon>
        <taxon>Dissostichus</taxon>
    </lineage>
</organism>
<evidence type="ECO:0000313" key="1">
    <source>
        <dbReference type="EMBL" id="KAK1884688.1"/>
    </source>
</evidence>
<keyword evidence="2" id="KW-1185">Reference proteome</keyword>
<comment type="caution">
    <text evidence="1">The sequence shown here is derived from an EMBL/GenBank/DDBJ whole genome shotgun (WGS) entry which is preliminary data.</text>
</comment>
<protein>
    <submittedName>
        <fullName evidence="1">Ecto-ADP-ribosyltransferase 4</fullName>
    </submittedName>
</protein>
<sequence>QSKPSAVISHSGVTQCWLLQEISAEIIKLNGGGSSRVNPPPVLIEAIAQAHHAKCRWLQLNASLWASSESQRGQAGGYICHDSNALTQRSVPNTVA</sequence>
<gene>
    <name evidence="1" type="ORF">KUDE01_030886</name>
</gene>
<dbReference type="Proteomes" id="UP001228049">
    <property type="component" value="Unassembled WGS sequence"/>
</dbReference>
<dbReference type="EMBL" id="JASDAP010000021">
    <property type="protein sequence ID" value="KAK1884688.1"/>
    <property type="molecule type" value="Genomic_DNA"/>
</dbReference>
<dbReference type="AlphaFoldDB" id="A0AAD9EX33"/>
<reference evidence="1" key="1">
    <citation type="submission" date="2023-04" db="EMBL/GenBank/DDBJ databases">
        <title>Chromosome-level genome of Chaenocephalus aceratus.</title>
        <authorList>
            <person name="Park H."/>
        </authorList>
    </citation>
    <scope>NUCLEOTIDE SEQUENCE</scope>
    <source>
        <strain evidence="1">DE</strain>
        <tissue evidence="1">Muscle</tissue>
    </source>
</reference>